<comment type="caution">
    <text evidence="2">The sequence shown here is derived from an EMBL/GenBank/DDBJ whole genome shotgun (WGS) entry which is preliminary data.</text>
</comment>
<evidence type="ECO:0000313" key="3">
    <source>
        <dbReference type="Proteomes" id="UP001385951"/>
    </source>
</evidence>
<protein>
    <submittedName>
        <fullName evidence="2">Uncharacterized protein</fullName>
    </submittedName>
</protein>
<accession>A0AAW0FYR4</accession>
<organism evidence="2 3">
    <name type="scientific">Cerrena zonata</name>
    <dbReference type="NCBI Taxonomy" id="2478898"/>
    <lineage>
        <taxon>Eukaryota</taxon>
        <taxon>Fungi</taxon>
        <taxon>Dikarya</taxon>
        <taxon>Basidiomycota</taxon>
        <taxon>Agaricomycotina</taxon>
        <taxon>Agaricomycetes</taxon>
        <taxon>Polyporales</taxon>
        <taxon>Cerrenaceae</taxon>
        <taxon>Cerrena</taxon>
    </lineage>
</organism>
<keyword evidence="3" id="KW-1185">Reference proteome</keyword>
<evidence type="ECO:0000313" key="2">
    <source>
        <dbReference type="EMBL" id="KAK7685267.1"/>
    </source>
</evidence>
<gene>
    <name evidence="2" type="ORF">QCA50_011630</name>
</gene>
<dbReference type="EMBL" id="JASBNA010000021">
    <property type="protein sequence ID" value="KAK7685267.1"/>
    <property type="molecule type" value="Genomic_DNA"/>
</dbReference>
<evidence type="ECO:0000256" key="1">
    <source>
        <dbReference type="SAM" id="MobiDB-lite"/>
    </source>
</evidence>
<feature type="region of interest" description="Disordered" evidence="1">
    <location>
        <begin position="64"/>
        <end position="105"/>
    </location>
</feature>
<reference evidence="2 3" key="1">
    <citation type="submission" date="2022-09" db="EMBL/GenBank/DDBJ databases">
        <authorList>
            <person name="Palmer J.M."/>
        </authorList>
    </citation>
    <scope>NUCLEOTIDE SEQUENCE [LARGE SCALE GENOMIC DNA]</scope>
    <source>
        <strain evidence="2 3">DSM 7382</strain>
    </source>
</reference>
<name>A0AAW0FYR4_9APHY</name>
<dbReference type="AlphaFoldDB" id="A0AAW0FYR4"/>
<dbReference type="Proteomes" id="UP001385951">
    <property type="component" value="Unassembled WGS sequence"/>
</dbReference>
<sequence length="337" mass="38553">MTPNTSLSTIANRSAVEKVSATLSFKARAIARQKLKERLHEQYVGLDAAGHQLLQTLQTDSIASGSGGVARDVTNNDVPMPDASPDDWVEDGDDGNDDSGLPNNDNMQIVHTMSNLHWTRGQRTRHPRSWQLHRRQEMSVWNPLIEPMTDAYIKWKYGHSVPSLPPESNEPLLPDEGSPQAYTLITPVLPEAAIGFRTLELFHRIRSRKASVSIEAFTRVICDYYMIPFQRHLRMILSETYEIYLRMLRLIDKRIATALGRNTPNWRVKNACTTCCYVLEDKPELKYTRMWAHDGNNSLKQVLPYGNRVAAVLHENGFMHEHNSKRLTINPQREYYS</sequence>
<feature type="compositionally biased region" description="Acidic residues" evidence="1">
    <location>
        <begin position="84"/>
        <end position="97"/>
    </location>
</feature>
<proteinExistence type="predicted"/>